<dbReference type="InterPro" id="IPR037883">
    <property type="entry name" value="Knr4/Smi1-like_sf"/>
</dbReference>
<proteinExistence type="predicted"/>
<sequence>MNPGESDAGIAEAMAEALRAGAGAGWTNATLQLRHTGGSVSCTAWSDVRDSLRVDYTSIARRLFELPPAVLEVRLDVAGTYSFTARPDLTAVSPGQLVFDPDFRYPGHPLPGLPRPAAAEPTGAPTDPRVRAEVFRLTGQYAEAYTRIKGTAPPWPAGKTEAELAGAEARMGVRLPEDLRALYLVADGDPRETGLLGPYSHDPLERVVDNYLEGAPGSYGWEDALDDDGVVFETVPFGHVKRLSRNDWWITFGGDRAMNYLAVDVDPAARGHAGQVLEYGRDIYGPLRYVATSITAMLTEVVTALRAGRFDDPGGQYLVAETDLRDAAERSYNEVVSKAAELDLPSVVAGLPGRELVQEVYLNDAADVDLAVFAPLTSLRRLSVNRAAAVTASVGGLGALESVQLEAGSADLAGLAAHPVLWDLQLEGVQEPLDLGVLRTLPRLARLHLAGSTVPDLGQVADLPGLRVLGLDAGQVRRLLDLGRPLPRLAALFVSGRTTLPEMAELRSALGAGRAGPVTEFSAVLPGRH</sequence>
<organism evidence="2 3">
    <name type="scientific">Amycolatopsis lexingtonensis</name>
    <dbReference type="NCBI Taxonomy" id="218822"/>
    <lineage>
        <taxon>Bacteria</taxon>
        <taxon>Bacillati</taxon>
        <taxon>Actinomycetota</taxon>
        <taxon>Actinomycetes</taxon>
        <taxon>Pseudonocardiales</taxon>
        <taxon>Pseudonocardiaceae</taxon>
        <taxon>Amycolatopsis</taxon>
    </lineage>
</organism>
<feature type="domain" description="Knr4/Smi1-like" evidence="1">
    <location>
        <begin position="158"/>
        <end position="300"/>
    </location>
</feature>
<name>A0ABR9I3T5_9PSEU</name>
<dbReference type="SMART" id="SM00860">
    <property type="entry name" value="SMI1_KNR4"/>
    <property type="match status" value="1"/>
</dbReference>
<gene>
    <name evidence="2" type="ORF">H4696_004687</name>
</gene>
<dbReference type="PANTHER" id="PTHR47432">
    <property type="entry name" value="CELL WALL ASSEMBLY REGULATOR SMI1"/>
    <property type="match status" value="1"/>
</dbReference>
<dbReference type="InterPro" id="IPR018958">
    <property type="entry name" value="Knr4/Smi1-like_dom"/>
</dbReference>
<protein>
    <submittedName>
        <fullName evidence="2">Cell wall assembly regulator SMI1</fullName>
    </submittedName>
</protein>
<dbReference type="SUPFAM" id="SSF160631">
    <property type="entry name" value="SMI1/KNR4-like"/>
    <property type="match status" value="1"/>
</dbReference>
<dbReference type="RefSeq" id="WP_192782495.1">
    <property type="nucleotide sequence ID" value="NZ_JADBEG010000001.1"/>
</dbReference>
<dbReference type="Pfam" id="PF09346">
    <property type="entry name" value="SMI1_KNR4"/>
    <property type="match status" value="1"/>
</dbReference>
<accession>A0ABR9I3T5</accession>
<reference evidence="2 3" key="1">
    <citation type="submission" date="2020-10" db="EMBL/GenBank/DDBJ databases">
        <title>Sequencing the genomes of 1000 actinobacteria strains.</title>
        <authorList>
            <person name="Klenk H.-P."/>
        </authorList>
    </citation>
    <scope>NUCLEOTIDE SEQUENCE [LARGE SCALE GENOMIC DNA]</scope>
    <source>
        <strain evidence="2 3">DSM 44653</strain>
    </source>
</reference>
<keyword evidence="3" id="KW-1185">Reference proteome</keyword>
<dbReference type="EMBL" id="JADBEG010000001">
    <property type="protein sequence ID" value="MBE1497587.1"/>
    <property type="molecule type" value="Genomic_DNA"/>
</dbReference>
<comment type="caution">
    <text evidence="2">The sequence shown here is derived from an EMBL/GenBank/DDBJ whole genome shotgun (WGS) entry which is preliminary data.</text>
</comment>
<evidence type="ECO:0000313" key="2">
    <source>
        <dbReference type="EMBL" id="MBE1497587.1"/>
    </source>
</evidence>
<evidence type="ECO:0000259" key="1">
    <source>
        <dbReference type="SMART" id="SM00860"/>
    </source>
</evidence>
<evidence type="ECO:0000313" key="3">
    <source>
        <dbReference type="Proteomes" id="UP000631670"/>
    </source>
</evidence>
<dbReference type="Proteomes" id="UP000631670">
    <property type="component" value="Unassembled WGS sequence"/>
</dbReference>
<dbReference type="PANTHER" id="PTHR47432:SF1">
    <property type="entry name" value="CELL WALL ASSEMBLY REGULATOR SMI1"/>
    <property type="match status" value="1"/>
</dbReference>
<dbReference type="InterPro" id="IPR051873">
    <property type="entry name" value="KNR4/SMI1_regulator"/>
</dbReference>